<dbReference type="AlphaFoldDB" id="A0A848ELY4"/>
<dbReference type="CDD" id="cd07316">
    <property type="entry name" value="terB_like_DjlA"/>
    <property type="match status" value="1"/>
</dbReference>
<dbReference type="SUPFAM" id="SSF158682">
    <property type="entry name" value="TerB-like"/>
    <property type="match status" value="1"/>
</dbReference>
<dbReference type="Gene3D" id="1.10.287.110">
    <property type="entry name" value="DnaJ domain"/>
    <property type="match status" value="1"/>
</dbReference>
<reference evidence="2 3" key="1">
    <citation type="submission" date="2020-03" db="EMBL/GenBank/DDBJ databases">
        <authorList>
            <person name="Sun Q."/>
        </authorList>
    </citation>
    <scope>NUCLEOTIDE SEQUENCE [LARGE SCALE GENOMIC DNA]</scope>
    <source>
        <strain evidence="2 3">JC162</strain>
    </source>
</reference>
<protein>
    <submittedName>
        <fullName evidence="2">DnaJ domain-containing protein</fullName>
    </submittedName>
</protein>
<organism evidence="2 3">
    <name type="scientific">Neoroseomonas marina</name>
    <dbReference type="NCBI Taxonomy" id="1232220"/>
    <lineage>
        <taxon>Bacteria</taxon>
        <taxon>Pseudomonadati</taxon>
        <taxon>Pseudomonadota</taxon>
        <taxon>Alphaproteobacteria</taxon>
        <taxon>Acetobacterales</taxon>
        <taxon>Acetobacteraceae</taxon>
        <taxon>Neoroseomonas</taxon>
    </lineage>
</organism>
<dbReference type="InterPro" id="IPR001623">
    <property type="entry name" value="DnaJ_domain"/>
</dbReference>
<dbReference type="Proteomes" id="UP000548582">
    <property type="component" value="Unassembled WGS sequence"/>
</dbReference>
<dbReference type="InterPro" id="IPR036869">
    <property type="entry name" value="J_dom_sf"/>
</dbReference>
<dbReference type="Pfam" id="PF05099">
    <property type="entry name" value="TerB"/>
    <property type="match status" value="1"/>
</dbReference>
<evidence type="ECO:0000313" key="3">
    <source>
        <dbReference type="Proteomes" id="UP000548582"/>
    </source>
</evidence>
<dbReference type="CDD" id="cd06257">
    <property type="entry name" value="DnaJ"/>
    <property type="match status" value="1"/>
</dbReference>
<dbReference type="SUPFAM" id="SSF46565">
    <property type="entry name" value="Chaperone J-domain"/>
    <property type="match status" value="1"/>
</dbReference>
<dbReference type="Gene3D" id="1.10.3680.10">
    <property type="entry name" value="TerB-like"/>
    <property type="match status" value="1"/>
</dbReference>
<dbReference type="EMBL" id="JABBKX010000015">
    <property type="protein sequence ID" value="NMJ44348.1"/>
    <property type="molecule type" value="Genomic_DNA"/>
</dbReference>
<dbReference type="SMART" id="SM00271">
    <property type="entry name" value="DnaJ"/>
    <property type="match status" value="1"/>
</dbReference>
<name>A0A848ELY4_9PROT</name>
<sequence length="255" mass="27715">MSFWGKILGSMAGFAMGGPFGAMVGAALGHAADQGAGPGGARIPPNAADMVHMLGGKENLFSFAIVVLSAKLAKVDGPVKRAEIDAFRQMFRVPEESLRDVGRLFDQAREDAEGWESFAEKLGEAFADNKAMLEDVLAALVRIARADGPVTRSEGDMLRGIHARFGLDRAAWERAKGGTPRGVTAQQVEDPYRILGLTRDATDEEIRAAWRQLMRENHPDSLASRGVPEEFVKRATAKVADINAAWDWIKRERGL</sequence>
<accession>A0A848ELY4</accession>
<gene>
    <name evidence="2" type="ORF">GWK16_24085</name>
</gene>
<evidence type="ECO:0000259" key="1">
    <source>
        <dbReference type="PROSITE" id="PS50076"/>
    </source>
</evidence>
<evidence type="ECO:0000313" key="2">
    <source>
        <dbReference type="EMBL" id="NMJ44348.1"/>
    </source>
</evidence>
<feature type="domain" description="J" evidence="1">
    <location>
        <begin position="190"/>
        <end position="254"/>
    </location>
</feature>
<keyword evidence="3" id="KW-1185">Reference proteome</keyword>
<dbReference type="PROSITE" id="PS50076">
    <property type="entry name" value="DNAJ_2"/>
    <property type="match status" value="1"/>
</dbReference>
<proteinExistence type="predicted"/>
<dbReference type="Pfam" id="PF00226">
    <property type="entry name" value="DnaJ"/>
    <property type="match status" value="1"/>
</dbReference>
<dbReference type="InterPro" id="IPR007791">
    <property type="entry name" value="DjlA_N"/>
</dbReference>
<comment type="caution">
    <text evidence="2">The sequence shown here is derived from an EMBL/GenBank/DDBJ whole genome shotgun (WGS) entry which is preliminary data.</text>
</comment>
<dbReference type="RefSeq" id="WP_170056530.1">
    <property type="nucleotide sequence ID" value="NZ_JABBKX010000015.1"/>
</dbReference>
<dbReference type="InterPro" id="IPR029024">
    <property type="entry name" value="TerB-like"/>
</dbReference>